<dbReference type="Pfam" id="PF00196">
    <property type="entry name" value="GerE"/>
    <property type="match status" value="1"/>
</dbReference>
<dbReference type="GO" id="GO:0006355">
    <property type="term" value="P:regulation of DNA-templated transcription"/>
    <property type="evidence" value="ECO:0007669"/>
    <property type="project" value="InterPro"/>
</dbReference>
<dbReference type="InterPro" id="IPR036388">
    <property type="entry name" value="WH-like_DNA-bd_sf"/>
</dbReference>
<gene>
    <name evidence="2" type="ORF">FDK13_17205</name>
</gene>
<name>A0A4U6D2B1_9BACT</name>
<dbReference type="RefSeq" id="WP_137341229.1">
    <property type="nucleotide sequence ID" value="NZ_BSQH01000021.1"/>
</dbReference>
<dbReference type="GO" id="GO:0003677">
    <property type="term" value="F:DNA binding"/>
    <property type="evidence" value="ECO:0007669"/>
    <property type="project" value="InterPro"/>
</dbReference>
<dbReference type="InterPro" id="IPR000792">
    <property type="entry name" value="Tscrpt_reg_LuxR_C"/>
</dbReference>
<evidence type="ECO:0000313" key="3">
    <source>
        <dbReference type="Proteomes" id="UP000304900"/>
    </source>
</evidence>
<dbReference type="EMBL" id="SZVO01000007">
    <property type="protein sequence ID" value="TKT91370.1"/>
    <property type="molecule type" value="Genomic_DNA"/>
</dbReference>
<keyword evidence="3" id="KW-1185">Reference proteome</keyword>
<evidence type="ECO:0000259" key="1">
    <source>
        <dbReference type="Pfam" id="PF00196"/>
    </source>
</evidence>
<dbReference type="SUPFAM" id="SSF46894">
    <property type="entry name" value="C-terminal effector domain of the bipartite response regulators"/>
    <property type="match status" value="1"/>
</dbReference>
<organism evidence="2 3">
    <name type="scientific">Dyadobacter frigoris</name>
    <dbReference type="NCBI Taxonomy" id="2576211"/>
    <lineage>
        <taxon>Bacteria</taxon>
        <taxon>Pseudomonadati</taxon>
        <taxon>Bacteroidota</taxon>
        <taxon>Cytophagia</taxon>
        <taxon>Cytophagales</taxon>
        <taxon>Spirosomataceae</taxon>
        <taxon>Dyadobacter</taxon>
    </lineage>
</organism>
<proteinExistence type="predicted"/>
<dbReference type="AlphaFoldDB" id="A0A4U6D2B1"/>
<comment type="caution">
    <text evidence="2">The sequence shown here is derived from an EMBL/GenBank/DDBJ whole genome shotgun (WGS) entry which is preliminary data.</text>
</comment>
<reference evidence="2 3" key="1">
    <citation type="submission" date="2019-05" db="EMBL/GenBank/DDBJ databases">
        <title>Dyadobacter AR-3-8 sp. nov., isolated from arctic soil.</title>
        <authorList>
            <person name="Chaudhary D.K."/>
        </authorList>
    </citation>
    <scope>NUCLEOTIDE SEQUENCE [LARGE SCALE GENOMIC DNA]</scope>
    <source>
        <strain evidence="2 3">AR-3-8</strain>
    </source>
</reference>
<evidence type="ECO:0000313" key="2">
    <source>
        <dbReference type="EMBL" id="TKT91370.1"/>
    </source>
</evidence>
<dbReference type="Proteomes" id="UP000304900">
    <property type="component" value="Unassembled WGS sequence"/>
</dbReference>
<dbReference type="Gene3D" id="1.10.10.10">
    <property type="entry name" value="Winged helix-like DNA-binding domain superfamily/Winged helix DNA-binding domain"/>
    <property type="match status" value="1"/>
</dbReference>
<accession>A0A4U6D2B1</accession>
<dbReference type="InterPro" id="IPR016032">
    <property type="entry name" value="Sig_transdc_resp-reg_C-effctor"/>
</dbReference>
<feature type="domain" description="HTH luxR-type" evidence="1">
    <location>
        <begin position="21"/>
        <end position="54"/>
    </location>
</feature>
<protein>
    <recommendedName>
        <fullName evidence="1">HTH luxR-type domain-containing protein</fullName>
    </recommendedName>
</protein>
<sequence>MKNTFPENNFPISLQDDCFYSITKREWDVLLLLTEDLSNQEIADGLHLCRNTVKHIEEGSLKNSKFQEKINLLVFPGKTRLGLKISIFNFIHPTNQ</sequence>
<dbReference type="OrthoDB" id="961541at2"/>